<dbReference type="Gene3D" id="3.90.320.10">
    <property type="match status" value="1"/>
</dbReference>
<dbReference type="Pfam" id="PF12705">
    <property type="entry name" value="PDDEXK_1"/>
    <property type="match status" value="1"/>
</dbReference>
<comment type="caution">
    <text evidence="2">The sequence shown here is derived from an EMBL/GenBank/DDBJ whole genome shotgun (WGS) entry which is preliminary data.</text>
</comment>
<dbReference type="InterPro" id="IPR011604">
    <property type="entry name" value="PDDEXK-like_dom_sf"/>
</dbReference>
<feature type="domain" description="PD-(D/E)XK endonuclease-like" evidence="1">
    <location>
        <begin position="650"/>
        <end position="920"/>
    </location>
</feature>
<dbReference type="InterPro" id="IPR011335">
    <property type="entry name" value="Restrct_endonuc-II-like"/>
</dbReference>
<dbReference type="RefSeq" id="WP_187963621.1">
    <property type="nucleotide sequence ID" value="NZ_JACVDC010000001.1"/>
</dbReference>
<protein>
    <submittedName>
        <fullName evidence="2">PD-(D/E)XK nuclease family protein</fullName>
    </submittedName>
</protein>
<evidence type="ECO:0000259" key="1">
    <source>
        <dbReference type="Pfam" id="PF12705"/>
    </source>
</evidence>
<dbReference type="InterPro" id="IPR038726">
    <property type="entry name" value="PDDEXK_AddAB-type"/>
</dbReference>
<evidence type="ECO:0000313" key="3">
    <source>
        <dbReference type="Proteomes" id="UP000653730"/>
    </source>
</evidence>
<accession>A0A926Q006</accession>
<dbReference type="SUPFAM" id="SSF52540">
    <property type="entry name" value="P-loop containing nucleoside triphosphate hydrolases"/>
    <property type="match status" value="1"/>
</dbReference>
<keyword evidence="3" id="KW-1185">Reference proteome</keyword>
<gene>
    <name evidence="2" type="ORF">IBL28_00700</name>
</gene>
<dbReference type="SUPFAM" id="SSF52980">
    <property type="entry name" value="Restriction endonuclease-like"/>
    <property type="match status" value="1"/>
</dbReference>
<dbReference type="AlphaFoldDB" id="A0A926Q006"/>
<proteinExistence type="predicted"/>
<sequence>MKTFLSEVVENILSEHGNISDIIFVLPGKRAGVFLKREIRRRMTQTAFAPQVYSVEEFVQELSGLRLIPNIQLLFEFYGAYQKATPREQQEDFYSFSKWAQMMLQDFNEIDRYLIPPDRIFSHLSSIKELDHWYLSEKKTPLQEQYIQFWKTLDRYYHLLKAELLSAQCGYQGLIYREAIKNIEHYLSHKEGRKHVFIGFNALNNAESAMIQEFLAAGAEVYWDTDKVFMDDPEHDAGLFMRRYRKAWKHYRDNPFKNINTHFSAPKNIEIIGVPGKTGQAMYVHSILSSLKSNGSIAQAAVVLGNEELLNPILNAIPDDIPDVNITGGFPLAYTPMASWFHAFFQLLENETSGKWYYQHVLNLVSHPVSKTLLTHNGRDLASAFIRTIQDNNIVFITREHLEKAFEHMISDTKNGNSVTELLFFSKDTCTVNDIIKKCTDLTLRMKDIYSGKGNQVFLEYLYRFYEIFNQIRFFNEKYHVISIHALTGIYRELLLQETVDFQGEPLEGLQVMGVLESRNLDYETVIITSVNEGDLPSGKSGNSFIPFDIKVAYGLPTYKEKDAIYAYHFYRLLQRAKNVYLLYNTDSGTFDGGEKSRFIQQLTTFRQENHHIRERIAAPRAENLPGPPSPVKKTPALMEAIRELAQAGFSPTSLTNYIRDPLAFYHQTILHIRDEYEVEETIAANTLGTIIHDTLEDLYKPLTGKVLTLAHIEDMQNRANDIVNLKFGQVYRGGDFSRGKNLLSYEVAKQYLKNFLKTEEKRIREGNSIKIVEIESNLKVKVEVPGIPYPVYLKGKVDRVEEINGTLCFIDYKTGKVEQGDVELAQWEDLIADYKYSKAFQLLCYSYMLTRNSPYTLPAEAAIISFKNLQKGFLKFAKKGESRHDKDNAITEETFQYFSEQLHRLISEICNPDMPFTEKEGP</sequence>
<organism evidence="2 3">
    <name type="scientific">Sinomicrobium weinanense</name>
    <dbReference type="NCBI Taxonomy" id="2842200"/>
    <lineage>
        <taxon>Bacteria</taxon>
        <taxon>Pseudomonadati</taxon>
        <taxon>Bacteroidota</taxon>
        <taxon>Flavobacteriia</taxon>
        <taxon>Flavobacteriales</taxon>
        <taxon>Flavobacteriaceae</taxon>
        <taxon>Sinomicrobium</taxon>
    </lineage>
</organism>
<reference evidence="2 3" key="1">
    <citation type="submission" date="2020-09" db="EMBL/GenBank/DDBJ databases">
        <title>Sinomicrobium weinanense sp. nov., a halophilic bacteria isolated from saline-alkali soil.</title>
        <authorList>
            <person name="Wu P."/>
            <person name="Ren H."/>
            <person name="Mei Y."/>
            <person name="Liang Y."/>
            <person name="Chen Z."/>
        </authorList>
    </citation>
    <scope>NUCLEOTIDE SEQUENCE [LARGE SCALE GENOMIC DNA]</scope>
    <source>
        <strain evidence="2 3">FJxs</strain>
    </source>
</reference>
<dbReference type="Proteomes" id="UP000653730">
    <property type="component" value="Unassembled WGS sequence"/>
</dbReference>
<evidence type="ECO:0000313" key="2">
    <source>
        <dbReference type="EMBL" id="MBC9794468.1"/>
    </source>
</evidence>
<dbReference type="EMBL" id="JACVDC010000001">
    <property type="protein sequence ID" value="MBC9794468.1"/>
    <property type="molecule type" value="Genomic_DNA"/>
</dbReference>
<name>A0A926Q006_9FLAO</name>
<dbReference type="InterPro" id="IPR027417">
    <property type="entry name" value="P-loop_NTPase"/>
</dbReference>